<evidence type="ECO:0000313" key="2">
    <source>
        <dbReference type="EMBL" id="XAN07320.1"/>
    </source>
</evidence>
<name>A0ABZ3FNQ1_9ACTN</name>
<reference evidence="2 3" key="1">
    <citation type="submission" date="2024-04" db="EMBL/GenBank/DDBJ databases">
        <title>Isolation of an actinomycete strain from pig manure.</title>
        <authorList>
            <person name="Gong T."/>
            <person name="Yu Z."/>
            <person name="An M."/>
            <person name="Wei C."/>
            <person name="Yang W."/>
            <person name="Liu L."/>
        </authorList>
    </citation>
    <scope>NUCLEOTIDE SEQUENCE [LARGE SCALE GENOMIC DNA]</scope>
    <source>
        <strain evidence="2 3">ZF39</strain>
    </source>
</reference>
<keyword evidence="1" id="KW-0812">Transmembrane</keyword>
<protein>
    <recommendedName>
        <fullName evidence="4">Integral membrane protein</fullName>
    </recommendedName>
</protein>
<dbReference type="EMBL" id="CP154795">
    <property type="protein sequence ID" value="XAN07320.1"/>
    <property type="molecule type" value="Genomic_DNA"/>
</dbReference>
<proteinExistence type="predicted"/>
<keyword evidence="1" id="KW-1133">Transmembrane helix</keyword>
<organism evidence="2 3">
    <name type="scientific">Ammonicoccus fulvus</name>
    <dbReference type="NCBI Taxonomy" id="3138240"/>
    <lineage>
        <taxon>Bacteria</taxon>
        <taxon>Bacillati</taxon>
        <taxon>Actinomycetota</taxon>
        <taxon>Actinomycetes</taxon>
        <taxon>Propionibacteriales</taxon>
        <taxon>Propionibacteriaceae</taxon>
        <taxon>Ammonicoccus</taxon>
    </lineage>
</organism>
<keyword evidence="3" id="KW-1185">Reference proteome</keyword>
<feature type="transmembrane region" description="Helical" evidence="1">
    <location>
        <begin position="20"/>
        <end position="41"/>
    </location>
</feature>
<dbReference type="RefSeq" id="WP_425308774.1">
    <property type="nucleotide sequence ID" value="NZ_CP154795.1"/>
</dbReference>
<sequence>MPQPSPETPRPRTVPTPVRVAAALLAVIALTSAVLGILEAFNVRSNRMVMGVGATILLLAYAAALAVVIRGLLRLRGWSRGPAVATQVVQLPVAYSFLGGGTTWIGVLLAAISLTVIVCLVLPSSTRALVPHLLTKD</sequence>
<feature type="transmembrane region" description="Helical" evidence="1">
    <location>
        <begin position="93"/>
        <end position="122"/>
    </location>
</feature>
<accession>A0ABZ3FNQ1</accession>
<evidence type="ECO:0000313" key="3">
    <source>
        <dbReference type="Proteomes" id="UP001442841"/>
    </source>
</evidence>
<evidence type="ECO:0008006" key="4">
    <source>
        <dbReference type="Google" id="ProtNLM"/>
    </source>
</evidence>
<feature type="transmembrane region" description="Helical" evidence="1">
    <location>
        <begin position="48"/>
        <end position="73"/>
    </location>
</feature>
<evidence type="ECO:0000256" key="1">
    <source>
        <dbReference type="SAM" id="Phobius"/>
    </source>
</evidence>
<keyword evidence="1" id="KW-0472">Membrane</keyword>
<gene>
    <name evidence="2" type="ORF">AADG42_08440</name>
</gene>
<dbReference type="Proteomes" id="UP001442841">
    <property type="component" value="Chromosome"/>
</dbReference>